<dbReference type="EMBL" id="JBIAJP010000001">
    <property type="protein sequence ID" value="MFF0002704.1"/>
    <property type="molecule type" value="Genomic_DNA"/>
</dbReference>
<organism evidence="2 3">
    <name type="scientific">Streptomyces tibetensis</name>
    <dbReference type="NCBI Taxonomy" id="2382123"/>
    <lineage>
        <taxon>Bacteria</taxon>
        <taxon>Bacillati</taxon>
        <taxon>Actinomycetota</taxon>
        <taxon>Actinomycetes</taxon>
        <taxon>Kitasatosporales</taxon>
        <taxon>Streptomycetaceae</taxon>
        <taxon>Streptomyces</taxon>
    </lineage>
</organism>
<comment type="caution">
    <text evidence="2">The sequence shown here is derived from an EMBL/GenBank/DDBJ whole genome shotgun (WGS) entry which is preliminary data.</text>
</comment>
<feature type="compositionally biased region" description="Basic and acidic residues" evidence="1">
    <location>
        <begin position="1"/>
        <end position="10"/>
    </location>
</feature>
<proteinExistence type="predicted"/>
<gene>
    <name evidence="2" type="ORF">ACFYQT_04465</name>
</gene>
<dbReference type="Proteomes" id="UP001601422">
    <property type="component" value="Unassembled WGS sequence"/>
</dbReference>
<protein>
    <submittedName>
        <fullName evidence="2">DUF6380 family protein</fullName>
    </submittedName>
</protein>
<sequence>MPAPVRRREQSAGVDGRPGCRAHAKSAAGRGHHAPPGQAVADNQRATLRAGAASLTETAGRAPFEQHARAAGEGAR</sequence>
<accession>A0ABW6MQ23</accession>
<feature type="region of interest" description="Disordered" evidence="1">
    <location>
        <begin position="1"/>
        <end position="39"/>
    </location>
</feature>
<dbReference type="Pfam" id="PF19907">
    <property type="entry name" value="DUF6380"/>
    <property type="match status" value="1"/>
</dbReference>
<keyword evidence="3" id="KW-1185">Reference proteome</keyword>
<dbReference type="InterPro" id="IPR045960">
    <property type="entry name" value="DUF6380"/>
</dbReference>
<evidence type="ECO:0000256" key="1">
    <source>
        <dbReference type="SAM" id="MobiDB-lite"/>
    </source>
</evidence>
<dbReference type="RefSeq" id="WP_389826756.1">
    <property type="nucleotide sequence ID" value="NZ_JBIAJP010000001.1"/>
</dbReference>
<reference evidence="2 3" key="1">
    <citation type="submission" date="2024-10" db="EMBL/GenBank/DDBJ databases">
        <title>The Natural Products Discovery Center: Release of the First 8490 Sequenced Strains for Exploring Actinobacteria Biosynthetic Diversity.</title>
        <authorList>
            <person name="Kalkreuter E."/>
            <person name="Kautsar S.A."/>
            <person name="Yang D."/>
            <person name="Bader C.D."/>
            <person name="Teijaro C.N."/>
            <person name="Fluegel L."/>
            <person name="Davis C.M."/>
            <person name="Simpson J.R."/>
            <person name="Lauterbach L."/>
            <person name="Steele A.D."/>
            <person name="Gui C."/>
            <person name="Meng S."/>
            <person name="Li G."/>
            <person name="Viehrig K."/>
            <person name="Ye F."/>
            <person name="Su P."/>
            <person name="Kiefer A.F."/>
            <person name="Nichols A."/>
            <person name="Cepeda A.J."/>
            <person name="Yan W."/>
            <person name="Fan B."/>
            <person name="Jiang Y."/>
            <person name="Adhikari A."/>
            <person name="Zheng C.-J."/>
            <person name="Schuster L."/>
            <person name="Cowan T.M."/>
            <person name="Smanski M.J."/>
            <person name="Chevrette M.G."/>
            <person name="De Carvalho L.P.S."/>
            <person name="Shen B."/>
        </authorList>
    </citation>
    <scope>NUCLEOTIDE SEQUENCE [LARGE SCALE GENOMIC DNA]</scope>
    <source>
        <strain evidence="2 3">NPDC005497</strain>
    </source>
</reference>
<feature type="compositionally biased region" description="Basic and acidic residues" evidence="1">
    <location>
        <begin position="64"/>
        <end position="76"/>
    </location>
</feature>
<name>A0ABW6MQ23_9ACTN</name>
<feature type="region of interest" description="Disordered" evidence="1">
    <location>
        <begin position="56"/>
        <end position="76"/>
    </location>
</feature>
<evidence type="ECO:0000313" key="2">
    <source>
        <dbReference type="EMBL" id="MFF0002704.1"/>
    </source>
</evidence>
<evidence type="ECO:0000313" key="3">
    <source>
        <dbReference type="Proteomes" id="UP001601422"/>
    </source>
</evidence>